<dbReference type="FunFam" id="3.10.129.10:FF:000001">
    <property type="entry name" value="3-hydroxyacyl-[acyl-carrier-protein] dehydratase FabZ"/>
    <property type="match status" value="1"/>
</dbReference>
<organism evidence="9 10">
    <name type="scientific">Desulfatitalea alkaliphila</name>
    <dbReference type="NCBI Taxonomy" id="2929485"/>
    <lineage>
        <taxon>Bacteria</taxon>
        <taxon>Pseudomonadati</taxon>
        <taxon>Thermodesulfobacteriota</taxon>
        <taxon>Desulfobacteria</taxon>
        <taxon>Desulfobacterales</taxon>
        <taxon>Desulfosarcinaceae</taxon>
        <taxon>Desulfatitalea</taxon>
    </lineage>
</organism>
<keyword evidence="3 8" id="KW-0444">Lipid biosynthesis</keyword>
<evidence type="ECO:0000313" key="9">
    <source>
        <dbReference type="EMBL" id="MCJ8500752.1"/>
    </source>
</evidence>
<comment type="catalytic activity">
    <reaction evidence="8">
        <text>a (3R)-hydroxyacyl-[ACP] = a (2E)-enoyl-[ACP] + H2O</text>
        <dbReference type="Rhea" id="RHEA:13097"/>
        <dbReference type="Rhea" id="RHEA-COMP:9925"/>
        <dbReference type="Rhea" id="RHEA-COMP:9945"/>
        <dbReference type="ChEBI" id="CHEBI:15377"/>
        <dbReference type="ChEBI" id="CHEBI:78784"/>
        <dbReference type="ChEBI" id="CHEBI:78827"/>
        <dbReference type="EC" id="4.2.1.59"/>
    </reaction>
</comment>
<accession>A0AA41R273</accession>
<name>A0AA41R273_9BACT</name>
<evidence type="ECO:0000256" key="3">
    <source>
        <dbReference type="ARBA" id="ARBA00022516"/>
    </source>
</evidence>
<comment type="subcellular location">
    <subcellularLocation>
        <location evidence="1 8">Cytoplasm</location>
    </subcellularLocation>
</comment>
<keyword evidence="4 8" id="KW-0441">Lipid A biosynthesis</keyword>
<dbReference type="NCBIfam" id="TIGR01750">
    <property type="entry name" value="fabZ"/>
    <property type="match status" value="1"/>
</dbReference>
<dbReference type="RefSeq" id="WP_246906093.1">
    <property type="nucleotide sequence ID" value="NZ_JALJRB010000008.1"/>
</dbReference>
<dbReference type="PANTHER" id="PTHR30272">
    <property type="entry name" value="3-HYDROXYACYL-[ACYL-CARRIER-PROTEIN] DEHYDRATASE"/>
    <property type="match status" value="1"/>
</dbReference>
<evidence type="ECO:0000256" key="4">
    <source>
        <dbReference type="ARBA" id="ARBA00022556"/>
    </source>
</evidence>
<dbReference type="InterPro" id="IPR010084">
    <property type="entry name" value="FabZ"/>
</dbReference>
<evidence type="ECO:0000256" key="1">
    <source>
        <dbReference type="ARBA" id="ARBA00004496"/>
    </source>
</evidence>
<evidence type="ECO:0000256" key="8">
    <source>
        <dbReference type="HAMAP-Rule" id="MF_00406"/>
    </source>
</evidence>
<dbReference type="InterPro" id="IPR013114">
    <property type="entry name" value="FabA_FabZ"/>
</dbReference>
<evidence type="ECO:0000256" key="5">
    <source>
        <dbReference type="ARBA" id="ARBA00023098"/>
    </source>
</evidence>
<keyword evidence="6 8" id="KW-0456">Lyase</keyword>
<dbReference type="Pfam" id="PF07977">
    <property type="entry name" value="FabA"/>
    <property type="match status" value="1"/>
</dbReference>
<protein>
    <recommendedName>
        <fullName evidence="8">3-hydroxyacyl-[acyl-carrier-protein] dehydratase FabZ</fullName>
        <ecNumber evidence="8">4.2.1.59</ecNumber>
    </recommendedName>
    <alternativeName>
        <fullName evidence="8">(3R)-hydroxymyristoyl-[acyl-carrier-protein] dehydratase</fullName>
        <shortName evidence="8">(3R)-hydroxymyristoyl-ACP dehydrase</shortName>
    </alternativeName>
    <alternativeName>
        <fullName evidence="8">Beta-hydroxyacyl-ACP dehydratase</fullName>
    </alternativeName>
</protein>
<gene>
    <name evidence="8 9" type="primary">fabZ</name>
    <name evidence="9" type="ORF">MRX98_09235</name>
</gene>
<comment type="caution">
    <text evidence="9">The sequence shown here is derived from an EMBL/GenBank/DDBJ whole genome shotgun (WGS) entry which is preliminary data.</text>
</comment>
<comment type="function">
    <text evidence="7 8">Involved in unsaturated fatty acids biosynthesis. Catalyzes the dehydration of short chain beta-hydroxyacyl-ACPs and long chain saturated and unsaturated beta-hydroxyacyl-ACPs.</text>
</comment>
<reference evidence="9" key="1">
    <citation type="submission" date="2022-04" db="EMBL/GenBank/DDBJ databases">
        <title>Desulfatitalea alkaliphila sp. nov., a novel anaerobic sulfate-reducing bacterium isolated from terrestrial mud volcano, Taman Peninsula, Russia.</title>
        <authorList>
            <person name="Khomyakova M.A."/>
            <person name="Merkel A.Y."/>
            <person name="Slobodkin A.I."/>
        </authorList>
    </citation>
    <scope>NUCLEOTIDE SEQUENCE</scope>
    <source>
        <strain evidence="9">M08but</strain>
    </source>
</reference>
<proteinExistence type="inferred from homology"/>
<dbReference type="Gene3D" id="3.10.129.10">
    <property type="entry name" value="Hotdog Thioesterase"/>
    <property type="match status" value="1"/>
</dbReference>
<dbReference type="NCBIfam" id="NF000582">
    <property type="entry name" value="PRK00006.1"/>
    <property type="match status" value="1"/>
</dbReference>
<dbReference type="Proteomes" id="UP001165427">
    <property type="component" value="Unassembled WGS sequence"/>
</dbReference>
<evidence type="ECO:0000256" key="6">
    <source>
        <dbReference type="ARBA" id="ARBA00023239"/>
    </source>
</evidence>
<comment type="similarity">
    <text evidence="8">Belongs to the thioester dehydratase family. FabZ subfamily.</text>
</comment>
<dbReference type="GO" id="GO:0016020">
    <property type="term" value="C:membrane"/>
    <property type="evidence" value="ECO:0007669"/>
    <property type="project" value="GOC"/>
</dbReference>
<evidence type="ECO:0000256" key="7">
    <source>
        <dbReference type="ARBA" id="ARBA00025049"/>
    </source>
</evidence>
<dbReference type="EC" id="4.2.1.59" evidence="8"/>
<dbReference type="InterPro" id="IPR029069">
    <property type="entry name" value="HotDog_dom_sf"/>
</dbReference>
<evidence type="ECO:0000313" key="10">
    <source>
        <dbReference type="Proteomes" id="UP001165427"/>
    </source>
</evidence>
<feature type="active site" evidence="8">
    <location>
        <position position="51"/>
    </location>
</feature>
<dbReference type="GO" id="GO:0019171">
    <property type="term" value="F:(3R)-hydroxyacyl-[acyl-carrier-protein] dehydratase activity"/>
    <property type="evidence" value="ECO:0007669"/>
    <property type="project" value="UniProtKB-EC"/>
</dbReference>
<dbReference type="AlphaFoldDB" id="A0AA41R273"/>
<dbReference type="GO" id="GO:0009245">
    <property type="term" value="P:lipid A biosynthetic process"/>
    <property type="evidence" value="ECO:0007669"/>
    <property type="project" value="UniProtKB-UniRule"/>
</dbReference>
<keyword evidence="10" id="KW-1185">Reference proteome</keyword>
<keyword evidence="5 8" id="KW-0443">Lipid metabolism</keyword>
<dbReference type="EMBL" id="JALJRB010000008">
    <property type="protein sequence ID" value="MCJ8500752.1"/>
    <property type="molecule type" value="Genomic_DNA"/>
</dbReference>
<dbReference type="GO" id="GO:0005737">
    <property type="term" value="C:cytoplasm"/>
    <property type="evidence" value="ECO:0007669"/>
    <property type="project" value="UniProtKB-SubCell"/>
</dbReference>
<keyword evidence="2 8" id="KW-0963">Cytoplasm</keyword>
<sequence>MDFPLDIQTIMKHLPHRYPFLLIDRVVAMTPDTKISALKNVTINEPFFQGHFPTAPIMPGVLIVEAMAQAGGVLAVASMQEAKEGTLMFFMGLDQVRFRKPVVPGDQLLLDVEITKKRAKVIKLAGTAKVDGKLVAEAQLMATFEG</sequence>
<dbReference type="PANTHER" id="PTHR30272:SF1">
    <property type="entry name" value="3-HYDROXYACYL-[ACYL-CARRIER-PROTEIN] DEHYDRATASE"/>
    <property type="match status" value="1"/>
</dbReference>
<dbReference type="SUPFAM" id="SSF54637">
    <property type="entry name" value="Thioesterase/thiol ester dehydrase-isomerase"/>
    <property type="match status" value="1"/>
</dbReference>
<evidence type="ECO:0000256" key="2">
    <source>
        <dbReference type="ARBA" id="ARBA00022490"/>
    </source>
</evidence>
<dbReference type="GO" id="GO:0006633">
    <property type="term" value="P:fatty acid biosynthetic process"/>
    <property type="evidence" value="ECO:0007669"/>
    <property type="project" value="UniProtKB-UniRule"/>
</dbReference>
<dbReference type="CDD" id="cd01288">
    <property type="entry name" value="FabZ"/>
    <property type="match status" value="1"/>
</dbReference>
<dbReference type="HAMAP" id="MF_00406">
    <property type="entry name" value="FabZ"/>
    <property type="match status" value="1"/>
</dbReference>